<dbReference type="GO" id="GO:0016787">
    <property type="term" value="F:hydrolase activity"/>
    <property type="evidence" value="ECO:0007669"/>
    <property type="project" value="UniProtKB-KW"/>
</dbReference>
<evidence type="ECO:0000256" key="3">
    <source>
        <dbReference type="ARBA" id="ARBA00022692"/>
    </source>
</evidence>
<evidence type="ECO:0000256" key="4">
    <source>
        <dbReference type="ARBA" id="ARBA00022989"/>
    </source>
</evidence>
<name>A0A358E2R2_9ALTE</name>
<evidence type="ECO:0000256" key="5">
    <source>
        <dbReference type="ARBA" id="ARBA00023136"/>
    </source>
</evidence>
<evidence type="ECO:0000313" key="7">
    <source>
        <dbReference type="EMBL" id="HBU52819.1"/>
    </source>
</evidence>
<dbReference type="PANTHER" id="PTHR33931:SF2">
    <property type="entry name" value="HOLIN-LIKE PROTEIN CIDA"/>
    <property type="match status" value="1"/>
</dbReference>
<dbReference type="Pfam" id="PF03788">
    <property type="entry name" value="LrgA"/>
    <property type="match status" value="1"/>
</dbReference>
<keyword evidence="4 6" id="KW-1133">Transmembrane helix</keyword>
<dbReference type="AlphaFoldDB" id="A0A358E2R2"/>
<protein>
    <submittedName>
        <fullName evidence="7">Murein hydrolase transporter LrgA</fullName>
    </submittedName>
</protein>
<reference evidence="7 8" key="1">
    <citation type="journal article" date="2018" name="Nat. Biotechnol.">
        <title>A standardized bacterial taxonomy based on genome phylogeny substantially revises the tree of life.</title>
        <authorList>
            <person name="Parks D.H."/>
            <person name="Chuvochina M."/>
            <person name="Waite D.W."/>
            <person name="Rinke C."/>
            <person name="Skarshewski A."/>
            <person name="Chaumeil P.A."/>
            <person name="Hugenholtz P."/>
        </authorList>
    </citation>
    <scope>NUCLEOTIDE SEQUENCE [LARGE SCALE GENOMIC DNA]</scope>
    <source>
        <strain evidence="7">UBA11621</strain>
    </source>
</reference>
<keyword evidence="7" id="KW-0378">Hydrolase</keyword>
<dbReference type="GO" id="GO:0005886">
    <property type="term" value="C:plasma membrane"/>
    <property type="evidence" value="ECO:0007669"/>
    <property type="project" value="UniProtKB-SubCell"/>
</dbReference>
<keyword evidence="2" id="KW-1003">Cell membrane</keyword>
<keyword evidence="5 6" id="KW-0472">Membrane</keyword>
<feature type="transmembrane region" description="Helical" evidence="6">
    <location>
        <begin position="30"/>
        <end position="51"/>
    </location>
</feature>
<feature type="transmembrane region" description="Helical" evidence="6">
    <location>
        <begin position="7"/>
        <end position="24"/>
    </location>
</feature>
<comment type="subcellular location">
    <subcellularLocation>
        <location evidence="1">Cell membrane</location>
        <topology evidence="1">Multi-pass membrane protein</topology>
    </subcellularLocation>
</comment>
<organism evidence="7 8">
    <name type="scientific">Alteromonas australica</name>
    <dbReference type="NCBI Taxonomy" id="589873"/>
    <lineage>
        <taxon>Bacteria</taxon>
        <taxon>Pseudomonadati</taxon>
        <taxon>Pseudomonadota</taxon>
        <taxon>Gammaproteobacteria</taxon>
        <taxon>Alteromonadales</taxon>
        <taxon>Alteromonadaceae</taxon>
        <taxon>Alteromonas/Salinimonas group</taxon>
        <taxon>Alteromonas</taxon>
    </lineage>
</organism>
<dbReference type="RefSeq" id="WP_196897397.1">
    <property type="nucleotide sequence ID" value="NZ_CALBIY010000066.1"/>
</dbReference>
<comment type="caution">
    <text evidence="7">The sequence shown here is derived from an EMBL/GenBank/DDBJ whole genome shotgun (WGS) entry which is preliminary data.</text>
</comment>
<dbReference type="PANTHER" id="PTHR33931">
    <property type="entry name" value="HOLIN-LIKE PROTEIN CIDA-RELATED"/>
    <property type="match status" value="1"/>
</dbReference>
<evidence type="ECO:0000256" key="6">
    <source>
        <dbReference type="SAM" id="Phobius"/>
    </source>
</evidence>
<dbReference type="EMBL" id="DONK01000255">
    <property type="protein sequence ID" value="HBU52819.1"/>
    <property type="molecule type" value="Genomic_DNA"/>
</dbReference>
<keyword evidence="3 6" id="KW-0812">Transmembrane</keyword>
<evidence type="ECO:0000256" key="2">
    <source>
        <dbReference type="ARBA" id="ARBA00022475"/>
    </source>
</evidence>
<evidence type="ECO:0000313" key="8">
    <source>
        <dbReference type="Proteomes" id="UP000264779"/>
    </source>
</evidence>
<sequence>MNKAVKWLSGWASVLFCYYSGVFLSAHFELVLPGTLIGLFLLLGALFTFHIVEPLVSNAVAPLLKHMSVLFVPAVLGVSVYWPDIQRHGAAIVVAVVLSTAFSLGVTAKIASKFMRHRHPQGDRGNQ</sequence>
<proteinExistence type="predicted"/>
<dbReference type="InterPro" id="IPR005538">
    <property type="entry name" value="LrgA/CidA"/>
</dbReference>
<feature type="transmembrane region" description="Helical" evidence="6">
    <location>
        <begin position="63"/>
        <end position="82"/>
    </location>
</feature>
<evidence type="ECO:0000256" key="1">
    <source>
        <dbReference type="ARBA" id="ARBA00004651"/>
    </source>
</evidence>
<accession>A0A358E2R2</accession>
<feature type="transmembrane region" description="Helical" evidence="6">
    <location>
        <begin position="88"/>
        <end position="108"/>
    </location>
</feature>
<gene>
    <name evidence="7" type="ORF">DEB45_16320</name>
</gene>
<dbReference type="Proteomes" id="UP000264779">
    <property type="component" value="Unassembled WGS sequence"/>
</dbReference>